<proteinExistence type="predicted"/>
<reference evidence="2" key="1">
    <citation type="submission" date="2008-04" db="EMBL/GenBank/DDBJ databases">
        <title>Complete sequence of chromosome of Methylobacterium populi BJ001.</title>
        <authorList>
            <consortium name="US DOE Joint Genome Institute"/>
            <person name="Copeland A."/>
            <person name="Lucas S."/>
            <person name="Lapidus A."/>
            <person name="Glavina del Rio T."/>
            <person name="Dalin E."/>
            <person name="Tice H."/>
            <person name="Bruce D."/>
            <person name="Goodwin L."/>
            <person name="Pitluck S."/>
            <person name="Chertkov O."/>
            <person name="Brettin T."/>
            <person name="Detter J.C."/>
            <person name="Han C."/>
            <person name="Kuske C.R."/>
            <person name="Schmutz J."/>
            <person name="Larimer F."/>
            <person name="Land M."/>
            <person name="Hauser L."/>
            <person name="Kyrpides N."/>
            <person name="Mikhailova N."/>
            <person name="Marx C."/>
            <person name="Richardson P."/>
        </authorList>
    </citation>
    <scope>NUCLEOTIDE SEQUENCE [LARGE SCALE GENOMIC DNA]</scope>
    <source>
        <strain evidence="2">BJ001</strain>
    </source>
</reference>
<accession>B1ZCC8</accession>
<feature type="transmembrane region" description="Helical" evidence="1">
    <location>
        <begin position="76"/>
        <end position="96"/>
    </location>
</feature>
<gene>
    <name evidence="2" type="ordered locus">Mpop_2664</name>
</gene>
<evidence type="ECO:0000313" key="2">
    <source>
        <dbReference type="EMBL" id="ACB80821.1"/>
    </source>
</evidence>
<feature type="transmembrane region" description="Helical" evidence="1">
    <location>
        <begin position="48"/>
        <end position="69"/>
    </location>
</feature>
<dbReference type="HOGENOM" id="CLU_097129_0_0_5"/>
<dbReference type="EMBL" id="CP001029">
    <property type="protein sequence ID" value="ACB80821.1"/>
    <property type="molecule type" value="Genomic_DNA"/>
</dbReference>
<dbReference type="AlphaFoldDB" id="B1ZCC8"/>
<keyword evidence="1" id="KW-0812">Transmembrane</keyword>
<keyword evidence="1" id="KW-0472">Membrane</keyword>
<evidence type="ECO:0000256" key="1">
    <source>
        <dbReference type="SAM" id="Phobius"/>
    </source>
</evidence>
<dbReference type="KEGG" id="mpo:Mpop_2664"/>
<sequence>MPRTFPSSMPGLHRLLFVSSLVLVWLAAPAFAMGRPPGQESAGSGLTFGLLIMGGLATSGLVLLVAVLLSAVRRLSILGVLVAALAALILSTGGGFAGEIATEVQTPAGPIVVFSWGPWVTAAAQMATEILVLVGTPLFLAWAYKTFPIASMFLREELVERTLRKWLDAGVAATRDATKDATLNVNVGSTVVANTLQRGLNRANADKVSAYVWKTAGGPEEVARKITRMLKLEPNASGEEVAKVALERADIPHAH</sequence>
<protein>
    <submittedName>
        <fullName evidence="2">Uncharacterized protein</fullName>
    </submittedName>
</protein>
<name>B1ZCC8_METPB</name>
<feature type="transmembrane region" description="Helical" evidence="1">
    <location>
        <begin position="116"/>
        <end position="144"/>
    </location>
</feature>
<evidence type="ECO:0000313" key="3">
    <source>
        <dbReference type="Proteomes" id="UP000007136"/>
    </source>
</evidence>
<organism evidence="2 3">
    <name type="scientific">Methylorubrum populi (strain ATCC BAA-705 / NCIMB 13946 / BJ001)</name>
    <name type="common">Methylobacterium populi</name>
    <dbReference type="NCBI Taxonomy" id="441620"/>
    <lineage>
        <taxon>Bacteria</taxon>
        <taxon>Pseudomonadati</taxon>
        <taxon>Pseudomonadota</taxon>
        <taxon>Alphaproteobacteria</taxon>
        <taxon>Hyphomicrobiales</taxon>
        <taxon>Methylobacteriaceae</taxon>
        <taxon>Methylorubrum</taxon>
    </lineage>
</organism>
<keyword evidence="1" id="KW-1133">Transmembrane helix</keyword>
<dbReference type="STRING" id="441620.Mpop_2664"/>
<dbReference type="Proteomes" id="UP000007136">
    <property type="component" value="Chromosome"/>
</dbReference>